<feature type="compositionally biased region" description="Polar residues" evidence="1">
    <location>
        <begin position="77"/>
        <end position="89"/>
    </location>
</feature>
<dbReference type="HOGENOM" id="CLU_310365_0_0_1"/>
<feature type="compositionally biased region" description="Polar residues" evidence="1">
    <location>
        <begin position="460"/>
        <end position="479"/>
    </location>
</feature>
<dbReference type="OrthoDB" id="284473at2759"/>
<feature type="compositionally biased region" description="Polar residues" evidence="1">
    <location>
        <begin position="147"/>
        <end position="172"/>
    </location>
</feature>
<gene>
    <name evidence="2" type="ORF">LELG_00493</name>
</gene>
<evidence type="ECO:0000256" key="1">
    <source>
        <dbReference type="SAM" id="MobiDB-lite"/>
    </source>
</evidence>
<feature type="region of interest" description="Disordered" evidence="1">
    <location>
        <begin position="144"/>
        <end position="179"/>
    </location>
</feature>
<feature type="compositionally biased region" description="Low complexity" evidence="1">
    <location>
        <begin position="522"/>
        <end position="535"/>
    </location>
</feature>
<feature type="region of interest" description="Disordered" evidence="1">
    <location>
        <begin position="14"/>
        <end position="39"/>
    </location>
</feature>
<dbReference type="AlphaFoldDB" id="A5DT07"/>
<proteinExistence type="predicted"/>
<evidence type="ECO:0000313" key="3">
    <source>
        <dbReference type="Proteomes" id="UP000001996"/>
    </source>
</evidence>
<dbReference type="VEuPathDB" id="FungiDB:LELG_00493"/>
<feature type="region of interest" description="Disordered" evidence="1">
    <location>
        <begin position="576"/>
        <end position="603"/>
    </location>
</feature>
<evidence type="ECO:0000313" key="2">
    <source>
        <dbReference type="EMBL" id="EDK42315.1"/>
    </source>
</evidence>
<keyword evidence="3" id="KW-1185">Reference proteome</keyword>
<protein>
    <submittedName>
        <fullName evidence="2">Uncharacterized protein</fullName>
    </submittedName>
</protein>
<feature type="compositionally biased region" description="Polar residues" evidence="1">
    <location>
        <begin position="255"/>
        <end position="266"/>
    </location>
</feature>
<feature type="compositionally biased region" description="Low complexity" evidence="1">
    <location>
        <begin position="233"/>
        <end position="254"/>
    </location>
</feature>
<feature type="compositionally biased region" description="Acidic residues" evidence="1">
    <location>
        <begin position="401"/>
        <end position="418"/>
    </location>
</feature>
<accession>A5DT07</accession>
<feature type="region of interest" description="Disordered" evidence="1">
    <location>
        <begin position="391"/>
        <end position="436"/>
    </location>
</feature>
<dbReference type="Proteomes" id="UP000001996">
    <property type="component" value="Unassembled WGS sequence"/>
</dbReference>
<dbReference type="EMBL" id="CH981524">
    <property type="protein sequence ID" value="EDK42315.1"/>
    <property type="molecule type" value="Genomic_DNA"/>
</dbReference>
<sequence length="948" mass="108569">MSLKSSIFSTNNLNALSRPYGKKPSLLRPSSPYINNASKNTISNHHEHVHDLGDYQQQQQQQSKTTMPNANGKAKISSKSTPNISNGKDSTAWDFQEIIDNYEHTYSLPPILSPKLPSFFESNETSFPVGTPDDTNRSIKRLKTDNKNNSYIDLSKKPQSSNAMSKKSQPYTNDEDQEMSLKEDLKMERLKSNNRASLQVEAGTADLQDEDYLRPMCPPTLPAIFNNLNSLEPASPRPTTTTTTTTASKTRPTKLATTKNSNSYSERQMREVVQNNENHKVTSKDENSTTKEKKYAFDKDANRTQDPLTKIQDTHQTNKKKLEANKEQDTMSSNTIIAQKVSKPSYSKVTTAAGSIQWINKVYDISNPRFLVRIVLLNKVKYLRHFTIPQKVHPLDGGYGNDDDDDEKDDDDDDDNDSDPVNNHRHNKNTKLDGDNATQDQHVKAKMEDMQNIHGGLKINTDSTPADSVASPNSVNGQSKIPVRKRHKIYIENDSSDLDSIQRPSTSRQKNSKDPSPEQEQSRASSSSLKDASITAKAMAELDEERRRFARFRQAKMKEIEDIERANKELEKRLKQRESELRDESERYRQQQQSAKEVNLTAQGSNLNYGEKQLYHNSYIDVSNTQPNLNLSLSESETLNSKLKDRRGFWQNQAKNLASQFGTHNQSRLSGLVKDAEVITRVCCMVDVVLMQMVACDYDERSKIVMRVLPSERSWMKLDTDVIEFITQITETIEYLKPVTNTKTNTNTNKNNKNNNNYNLHDANSALILNFLKVIRCLLYQLRALLSKHICMILTRVIDDYRLKIAKSNNDYALLKKIIELQVQERDLKTLQAELFANGQPTFLSSTIEFHFPNTWSKRSLDITEVLRWEREQAYSQQNLKKLHLKPLCKGQWGDGGLFYLPLGLYSSLSEMSSLLYLITREFIEKWNQMNLERERWVLYRLQCGPPD</sequence>
<reference evidence="2 3" key="1">
    <citation type="journal article" date="2009" name="Nature">
        <title>Evolution of pathogenicity and sexual reproduction in eight Candida genomes.</title>
        <authorList>
            <person name="Butler G."/>
            <person name="Rasmussen M.D."/>
            <person name="Lin M.F."/>
            <person name="Santos M.A."/>
            <person name="Sakthikumar S."/>
            <person name="Munro C.A."/>
            <person name="Rheinbay E."/>
            <person name="Grabherr M."/>
            <person name="Forche A."/>
            <person name="Reedy J.L."/>
            <person name="Agrafioti I."/>
            <person name="Arnaud M.B."/>
            <person name="Bates S."/>
            <person name="Brown A.J."/>
            <person name="Brunke S."/>
            <person name="Costanzo M.C."/>
            <person name="Fitzpatrick D.A."/>
            <person name="de Groot P.W."/>
            <person name="Harris D."/>
            <person name="Hoyer L.L."/>
            <person name="Hube B."/>
            <person name="Klis F.M."/>
            <person name="Kodira C."/>
            <person name="Lennard N."/>
            <person name="Logue M.E."/>
            <person name="Martin R."/>
            <person name="Neiman A.M."/>
            <person name="Nikolaou E."/>
            <person name="Quail M.A."/>
            <person name="Quinn J."/>
            <person name="Santos M.C."/>
            <person name="Schmitzberger F.F."/>
            <person name="Sherlock G."/>
            <person name="Shah P."/>
            <person name="Silverstein K.A."/>
            <person name="Skrzypek M.S."/>
            <person name="Soll D."/>
            <person name="Staggs R."/>
            <person name="Stansfield I."/>
            <person name="Stumpf M.P."/>
            <person name="Sudbery P.E."/>
            <person name="Srikantha T."/>
            <person name="Zeng Q."/>
            <person name="Berman J."/>
            <person name="Berriman M."/>
            <person name="Heitman J."/>
            <person name="Gow N.A."/>
            <person name="Lorenz M.C."/>
            <person name="Birren B.W."/>
            <person name="Kellis M."/>
            <person name="Cuomo C.A."/>
        </authorList>
    </citation>
    <scope>NUCLEOTIDE SEQUENCE [LARGE SCALE GENOMIC DNA]</scope>
    <source>
        <strain evidence="3">ATCC 11503 / BCRC 21390 / CBS 2605 / JCM 1781 / NBRC 1676 / NRRL YB-4239</strain>
    </source>
</reference>
<dbReference type="GeneID" id="5235204"/>
<feature type="compositionally biased region" description="Basic and acidic residues" evidence="1">
    <location>
        <begin position="320"/>
        <end position="329"/>
    </location>
</feature>
<name>A5DT07_LODEL</name>
<feature type="region of interest" description="Disordered" evidence="1">
    <location>
        <begin position="224"/>
        <end position="333"/>
    </location>
</feature>
<feature type="compositionally biased region" description="Basic and acidic residues" evidence="1">
    <location>
        <begin position="277"/>
        <end position="303"/>
    </location>
</feature>
<dbReference type="InParanoid" id="A5DT07"/>
<organism evidence="2 3">
    <name type="scientific">Lodderomyces elongisporus (strain ATCC 11503 / CBS 2605 / JCM 1781 / NBRC 1676 / NRRL YB-4239)</name>
    <name type="common">Yeast</name>
    <name type="synonym">Saccharomyces elongisporus</name>
    <dbReference type="NCBI Taxonomy" id="379508"/>
    <lineage>
        <taxon>Eukaryota</taxon>
        <taxon>Fungi</taxon>
        <taxon>Dikarya</taxon>
        <taxon>Ascomycota</taxon>
        <taxon>Saccharomycotina</taxon>
        <taxon>Pichiomycetes</taxon>
        <taxon>Debaryomycetaceae</taxon>
        <taxon>Candida/Lodderomyces clade</taxon>
        <taxon>Lodderomyces</taxon>
    </lineage>
</organism>
<feature type="compositionally biased region" description="Basic and acidic residues" evidence="1">
    <location>
        <begin position="576"/>
        <end position="589"/>
    </location>
</feature>
<feature type="region of interest" description="Disordered" evidence="1">
    <location>
        <begin position="455"/>
        <end position="535"/>
    </location>
</feature>
<feature type="compositionally biased region" description="Polar residues" evidence="1">
    <location>
        <begin position="498"/>
        <end position="509"/>
    </location>
</feature>
<feature type="compositionally biased region" description="Polar residues" evidence="1">
    <location>
        <begin position="590"/>
        <end position="603"/>
    </location>
</feature>
<feature type="region of interest" description="Disordered" evidence="1">
    <location>
        <begin position="53"/>
        <end position="89"/>
    </location>
</feature>
<dbReference type="eggNOG" id="ENOG502RPPX">
    <property type="taxonomic scope" value="Eukaryota"/>
</dbReference>
<dbReference type="KEGG" id="lel:PVL30_000480"/>